<comment type="caution">
    <text evidence="1">The sequence shown here is derived from an EMBL/GenBank/DDBJ whole genome shotgun (WGS) entry which is preliminary data.</text>
</comment>
<evidence type="ECO:0000313" key="2">
    <source>
        <dbReference type="Proteomes" id="UP001168552"/>
    </source>
</evidence>
<accession>A0ABT8F0W9</accession>
<dbReference type="RefSeq" id="WP_320002618.1">
    <property type="nucleotide sequence ID" value="NZ_JAUHJS010000001.1"/>
</dbReference>
<proteinExistence type="predicted"/>
<dbReference type="Proteomes" id="UP001168552">
    <property type="component" value="Unassembled WGS sequence"/>
</dbReference>
<dbReference type="EMBL" id="JAUHJS010000001">
    <property type="protein sequence ID" value="MDN4164092.1"/>
    <property type="molecule type" value="Genomic_DNA"/>
</dbReference>
<evidence type="ECO:0008006" key="3">
    <source>
        <dbReference type="Google" id="ProtNLM"/>
    </source>
</evidence>
<reference evidence="1" key="1">
    <citation type="submission" date="2023-06" db="EMBL/GenBank/DDBJ databases">
        <title>Cytophagales bacterium Strain LB-30, isolated from soil.</title>
        <authorList>
            <person name="Liu B."/>
        </authorList>
    </citation>
    <scope>NUCLEOTIDE SEQUENCE</scope>
    <source>
        <strain evidence="1">LB-30</strain>
    </source>
</reference>
<protein>
    <recommendedName>
        <fullName evidence="3">4-vinyl reductase 4VR domain-containing protein</fullName>
    </recommendedName>
</protein>
<sequence length="178" mass="20772">MAEFIPFDPQVEVKGEIILTYVNALPYYQSMIQTVLYRYGIKHLFPDSWYLQRDWLNAFRELSLMYGSHALFLIGKAIAKPSNKKSLKEALEEIDSAYHMCHRNGEIGYYKLTMMDHGQRMATMECQNPYPSYFDMGMIISTARFHKSSPSDVIEIQRDESKPSRLLGDDSCTYILKW</sequence>
<evidence type="ECO:0000313" key="1">
    <source>
        <dbReference type="EMBL" id="MDN4164092.1"/>
    </source>
</evidence>
<gene>
    <name evidence="1" type="ORF">QWY31_01200</name>
</gene>
<keyword evidence="2" id="KW-1185">Reference proteome</keyword>
<name>A0ABT8F0W9_9BACT</name>
<organism evidence="1 2">
    <name type="scientific">Shiella aurantiaca</name>
    <dbReference type="NCBI Taxonomy" id="3058365"/>
    <lineage>
        <taxon>Bacteria</taxon>
        <taxon>Pseudomonadati</taxon>
        <taxon>Bacteroidota</taxon>
        <taxon>Cytophagia</taxon>
        <taxon>Cytophagales</taxon>
        <taxon>Shiellaceae</taxon>
        <taxon>Shiella</taxon>
    </lineage>
</organism>